<dbReference type="AlphaFoldDB" id="A0A0F9NML9"/>
<evidence type="ECO:0000313" key="3">
    <source>
        <dbReference type="EMBL" id="KKN13267.1"/>
    </source>
</evidence>
<dbReference type="InterPro" id="IPR001509">
    <property type="entry name" value="Epimerase_deHydtase"/>
</dbReference>
<evidence type="ECO:0000259" key="2">
    <source>
        <dbReference type="Pfam" id="PF01370"/>
    </source>
</evidence>
<dbReference type="EMBL" id="LAZR01003939">
    <property type="protein sequence ID" value="KKN13267.1"/>
    <property type="molecule type" value="Genomic_DNA"/>
</dbReference>
<dbReference type="PANTHER" id="PTHR43000">
    <property type="entry name" value="DTDP-D-GLUCOSE 4,6-DEHYDRATASE-RELATED"/>
    <property type="match status" value="1"/>
</dbReference>
<reference evidence="3" key="1">
    <citation type="journal article" date="2015" name="Nature">
        <title>Complex archaea that bridge the gap between prokaryotes and eukaryotes.</title>
        <authorList>
            <person name="Spang A."/>
            <person name="Saw J.H."/>
            <person name="Jorgensen S.L."/>
            <person name="Zaremba-Niedzwiedzka K."/>
            <person name="Martijn J."/>
            <person name="Lind A.E."/>
            <person name="van Eijk R."/>
            <person name="Schleper C."/>
            <person name="Guy L."/>
            <person name="Ettema T.J."/>
        </authorList>
    </citation>
    <scope>NUCLEOTIDE SEQUENCE</scope>
</reference>
<dbReference type="Pfam" id="PF01370">
    <property type="entry name" value="Epimerase"/>
    <property type="match status" value="1"/>
</dbReference>
<organism evidence="3">
    <name type="scientific">marine sediment metagenome</name>
    <dbReference type="NCBI Taxonomy" id="412755"/>
    <lineage>
        <taxon>unclassified sequences</taxon>
        <taxon>metagenomes</taxon>
        <taxon>ecological metagenomes</taxon>
    </lineage>
</organism>
<protein>
    <recommendedName>
        <fullName evidence="2">NAD-dependent epimerase/dehydratase domain-containing protein</fullName>
    </recommendedName>
</protein>
<proteinExistence type="inferred from homology"/>
<gene>
    <name evidence="3" type="ORF">LCGC14_1008070</name>
</gene>
<feature type="domain" description="NAD-dependent epimerase/dehydratase" evidence="2">
    <location>
        <begin position="11"/>
        <end position="249"/>
    </location>
</feature>
<dbReference type="Gene3D" id="3.90.25.10">
    <property type="entry name" value="UDP-galactose 4-epimerase, domain 1"/>
    <property type="match status" value="1"/>
</dbReference>
<dbReference type="PRINTS" id="PR01713">
    <property type="entry name" value="NUCEPIMERASE"/>
</dbReference>
<dbReference type="SUPFAM" id="SSF51735">
    <property type="entry name" value="NAD(P)-binding Rossmann-fold domains"/>
    <property type="match status" value="1"/>
</dbReference>
<dbReference type="Gene3D" id="3.40.50.720">
    <property type="entry name" value="NAD(P)-binding Rossmann-like Domain"/>
    <property type="match status" value="1"/>
</dbReference>
<evidence type="ECO:0000256" key="1">
    <source>
        <dbReference type="ARBA" id="ARBA00007637"/>
    </source>
</evidence>
<comment type="similarity">
    <text evidence="1">Belongs to the NAD(P)-dependent epimerase/dehydratase family.</text>
</comment>
<dbReference type="InterPro" id="IPR036291">
    <property type="entry name" value="NAD(P)-bd_dom_sf"/>
</dbReference>
<name>A0A0F9NML9_9ZZZZ</name>
<sequence>MNLEKFKDKKVIVTGCAGFIGSHLTDSILDAGAKVIGIDNLYNGLMINLENALKNPNFKFYQADVRDSSFLIEIFNGVDLVYHEGAFISVQQSIKMPELCNDVNVNGTINVLNAARINDVDQVIFASSAALYSDDLELPKHERMFRNPNTPYGVSKLAGETYLLSFYKTYGLKTTPLRYFNVYGPRQRNTEYAGVMALFIENILRYSKEPTIFGTGEQTRDFVYVKDVVKANLMVAYHPKAAGEIFNVATGNPIDVNSLTKLIIKYTEREDLNINYGPERPGDILHSYADISKIKNLIGYKPDYSIEQGISEYISRLNEIIKKKRRLEH</sequence>
<comment type="caution">
    <text evidence="3">The sequence shown here is derived from an EMBL/GenBank/DDBJ whole genome shotgun (WGS) entry which is preliminary data.</text>
</comment>
<accession>A0A0F9NML9</accession>